<dbReference type="GO" id="GO:0005634">
    <property type="term" value="C:nucleus"/>
    <property type="evidence" value="ECO:0007669"/>
    <property type="project" value="UniProtKB-SubCell"/>
</dbReference>
<dbReference type="PROSITE" id="PS51032">
    <property type="entry name" value="AP2_ERF"/>
    <property type="match status" value="1"/>
</dbReference>
<feature type="compositionally biased region" description="Low complexity" evidence="6">
    <location>
        <begin position="108"/>
        <end position="117"/>
    </location>
</feature>
<organism evidence="8 9">
    <name type="scientific">Riccia fluitans</name>
    <dbReference type="NCBI Taxonomy" id="41844"/>
    <lineage>
        <taxon>Eukaryota</taxon>
        <taxon>Viridiplantae</taxon>
        <taxon>Streptophyta</taxon>
        <taxon>Embryophyta</taxon>
        <taxon>Marchantiophyta</taxon>
        <taxon>Marchantiopsida</taxon>
        <taxon>Marchantiidae</taxon>
        <taxon>Marchantiales</taxon>
        <taxon>Ricciaceae</taxon>
        <taxon>Riccia</taxon>
    </lineage>
</organism>
<dbReference type="InterPro" id="IPR001471">
    <property type="entry name" value="AP2/ERF_dom"/>
</dbReference>
<feature type="domain" description="AP2/ERF" evidence="7">
    <location>
        <begin position="388"/>
        <end position="446"/>
    </location>
</feature>
<dbReference type="SMART" id="SM00380">
    <property type="entry name" value="AP2"/>
    <property type="match status" value="1"/>
</dbReference>
<gene>
    <name evidence="8" type="ORF">R1flu_025277</name>
</gene>
<name>A0ABD1XXP1_9MARC</name>
<dbReference type="SUPFAM" id="SSF54171">
    <property type="entry name" value="DNA-binding domain"/>
    <property type="match status" value="1"/>
</dbReference>
<keyword evidence="2" id="KW-0805">Transcription regulation</keyword>
<feature type="region of interest" description="Disordered" evidence="6">
    <location>
        <begin position="331"/>
        <end position="354"/>
    </location>
</feature>
<accession>A0ABD1XXP1</accession>
<feature type="compositionally biased region" description="Low complexity" evidence="6">
    <location>
        <begin position="477"/>
        <end position="504"/>
    </location>
</feature>
<comment type="caution">
    <text evidence="8">The sequence shown here is derived from an EMBL/GenBank/DDBJ whole genome shotgun (WGS) entry which is preliminary data.</text>
</comment>
<dbReference type="PANTHER" id="PTHR31190:SF484">
    <property type="entry name" value="AP2_ERF DOMAIN-CONTAINING PROTEIN"/>
    <property type="match status" value="1"/>
</dbReference>
<proteinExistence type="predicted"/>
<evidence type="ECO:0000256" key="5">
    <source>
        <dbReference type="ARBA" id="ARBA00023242"/>
    </source>
</evidence>
<dbReference type="Gene3D" id="3.30.730.10">
    <property type="entry name" value="AP2/ERF domain"/>
    <property type="match status" value="1"/>
</dbReference>
<dbReference type="AlphaFoldDB" id="A0ABD1XXP1"/>
<sequence>MNYSAKSQTEKSSTAVTVPASNPSNEVFQGFHYNYSSQKYVQGQQQQESIPLTDSFAFFSQSGLTTTTATTSPPSPVGKNFFLKTMLDDEPRVAEGSKESVSERKVDSTSTTTTSSTNSEYVRKGGGSGGGAVWLISRKLKHGLGEKLAESIREKLGEAVKQEVLLQNDSANTDFAHQFCQGLQLPAAIFSEASTPPFSGEEFLKSSSPTGVIKSSPDISSSSALSLNHKNRRTFPALSLPRPCAVAEEFLRTSVTHLQQSISEEGTAVTSAAAWQRSPKLSPFRSKRVINTPPSLSAHLTYPNEPLPLNENDSEDMFLYNILKEATTTGWAPITPRPRSAHLTPPQQQPGKRIAVKREVADSAKIVPEKPQQQQQSSNPVSNQQNHHYRGVRQRPWGKFAAEIRDSARQGARIWLGTFDTAEEAAMAYDHAALSMRGSRALLNFPAKLAVASTSRASSSASNAIAEKVSAARLQHSTRQAAAAQNRRSNQSSASSTSIGASSSPKRARDDSSTIHEAKRPQPKQARITALESQPLHLQQKSQKPQKQEAQLIQQKNVAESSGKAVSMEVDCNDLGLDLLDEILSKSNVPIDLLPSPLPAIPGLGGFGGSDYFSEIF</sequence>
<feature type="region of interest" description="Disordered" evidence="6">
    <location>
        <begin position="476"/>
        <end position="526"/>
    </location>
</feature>
<dbReference type="InterPro" id="IPR044808">
    <property type="entry name" value="ERF_plant"/>
</dbReference>
<keyword evidence="3" id="KW-0238">DNA-binding</keyword>
<dbReference type="PRINTS" id="PR00367">
    <property type="entry name" value="ETHRSPELEMNT"/>
</dbReference>
<dbReference type="PANTHER" id="PTHR31190">
    <property type="entry name" value="DNA-BINDING DOMAIN"/>
    <property type="match status" value="1"/>
</dbReference>
<feature type="compositionally biased region" description="Low complexity" evidence="6">
    <location>
        <begin position="371"/>
        <end position="386"/>
    </location>
</feature>
<keyword evidence="9" id="KW-1185">Reference proteome</keyword>
<dbReference type="InterPro" id="IPR036955">
    <property type="entry name" value="AP2/ERF_dom_sf"/>
</dbReference>
<dbReference type="InterPro" id="IPR016177">
    <property type="entry name" value="DNA-bd_dom_sf"/>
</dbReference>
<dbReference type="EMBL" id="JBHFFA010000007">
    <property type="protein sequence ID" value="KAL2613585.1"/>
    <property type="molecule type" value="Genomic_DNA"/>
</dbReference>
<feature type="compositionally biased region" description="Basic and acidic residues" evidence="6">
    <location>
        <begin position="92"/>
        <end position="107"/>
    </location>
</feature>
<dbReference type="GO" id="GO:0003677">
    <property type="term" value="F:DNA binding"/>
    <property type="evidence" value="ECO:0007669"/>
    <property type="project" value="UniProtKB-KW"/>
</dbReference>
<evidence type="ECO:0000256" key="2">
    <source>
        <dbReference type="ARBA" id="ARBA00023015"/>
    </source>
</evidence>
<keyword evidence="4" id="KW-0804">Transcription</keyword>
<protein>
    <recommendedName>
        <fullName evidence="7">AP2/ERF domain-containing protein</fullName>
    </recommendedName>
</protein>
<feature type="region of interest" description="Disordered" evidence="6">
    <location>
        <begin position="1"/>
        <end position="24"/>
    </location>
</feature>
<feature type="compositionally biased region" description="Basic and acidic residues" evidence="6">
    <location>
        <begin position="507"/>
        <end position="520"/>
    </location>
</feature>
<evidence type="ECO:0000256" key="3">
    <source>
        <dbReference type="ARBA" id="ARBA00023125"/>
    </source>
</evidence>
<evidence type="ECO:0000313" key="9">
    <source>
        <dbReference type="Proteomes" id="UP001605036"/>
    </source>
</evidence>
<dbReference type="Pfam" id="PF00847">
    <property type="entry name" value="AP2"/>
    <property type="match status" value="1"/>
</dbReference>
<dbReference type="Proteomes" id="UP001605036">
    <property type="component" value="Unassembled WGS sequence"/>
</dbReference>
<dbReference type="CDD" id="cd00018">
    <property type="entry name" value="AP2"/>
    <property type="match status" value="1"/>
</dbReference>
<evidence type="ECO:0000256" key="6">
    <source>
        <dbReference type="SAM" id="MobiDB-lite"/>
    </source>
</evidence>
<evidence type="ECO:0000313" key="8">
    <source>
        <dbReference type="EMBL" id="KAL2613585.1"/>
    </source>
</evidence>
<evidence type="ECO:0000259" key="7">
    <source>
        <dbReference type="PROSITE" id="PS51032"/>
    </source>
</evidence>
<feature type="region of interest" description="Disordered" evidence="6">
    <location>
        <begin position="92"/>
        <end position="127"/>
    </location>
</feature>
<evidence type="ECO:0000256" key="1">
    <source>
        <dbReference type="ARBA" id="ARBA00004123"/>
    </source>
</evidence>
<keyword evidence="5" id="KW-0539">Nucleus</keyword>
<comment type="subcellular location">
    <subcellularLocation>
        <location evidence="1">Nucleus</location>
    </subcellularLocation>
</comment>
<feature type="region of interest" description="Disordered" evidence="6">
    <location>
        <begin position="367"/>
        <end position="397"/>
    </location>
</feature>
<dbReference type="FunFam" id="3.30.730.10:FF:000001">
    <property type="entry name" value="Ethylene-responsive transcription factor 2"/>
    <property type="match status" value="1"/>
</dbReference>
<evidence type="ECO:0000256" key="4">
    <source>
        <dbReference type="ARBA" id="ARBA00023163"/>
    </source>
</evidence>
<reference evidence="8 9" key="1">
    <citation type="submission" date="2024-09" db="EMBL/GenBank/DDBJ databases">
        <title>Chromosome-scale assembly of Riccia fluitans.</title>
        <authorList>
            <person name="Paukszto L."/>
            <person name="Sawicki J."/>
            <person name="Karawczyk K."/>
            <person name="Piernik-Szablinska J."/>
            <person name="Szczecinska M."/>
            <person name="Mazdziarz M."/>
        </authorList>
    </citation>
    <scope>NUCLEOTIDE SEQUENCE [LARGE SCALE GENOMIC DNA]</scope>
    <source>
        <strain evidence="8">Rf_01</strain>
        <tissue evidence="8">Aerial parts of the thallus</tissue>
    </source>
</reference>